<dbReference type="Proteomes" id="UP000584374">
    <property type="component" value="Unassembled WGS sequence"/>
</dbReference>
<protein>
    <submittedName>
        <fullName evidence="1">Uncharacterized protein</fullName>
    </submittedName>
</protein>
<sequence length="52" mass="5461">MLVTPALAATRARNAIDILRQDVCPQDCSGRLVVAIASNQNPFEVTPPGNVG</sequence>
<proteinExistence type="predicted"/>
<evidence type="ECO:0000313" key="2">
    <source>
        <dbReference type="Proteomes" id="UP000584374"/>
    </source>
</evidence>
<dbReference type="EMBL" id="JACHIW010000001">
    <property type="protein sequence ID" value="MBB5153614.1"/>
    <property type="molecule type" value="Genomic_DNA"/>
</dbReference>
<reference evidence="1 2" key="1">
    <citation type="submission" date="2020-08" db="EMBL/GenBank/DDBJ databases">
        <title>Sequencing the genomes of 1000 actinobacteria strains.</title>
        <authorList>
            <person name="Klenk H.-P."/>
        </authorList>
    </citation>
    <scope>NUCLEOTIDE SEQUENCE [LARGE SCALE GENOMIC DNA]</scope>
    <source>
        <strain evidence="1 2">DSM 45584</strain>
    </source>
</reference>
<comment type="caution">
    <text evidence="1">The sequence shown here is derived from an EMBL/GenBank/DDBJ whole genome shotgun (WGS) entry which is preliminary data.</text>
</comment>
<keyword evidence="2" id="KW-1185">Reference proteome</keyword>
<dbReference type="AlphaFoldDB" id="A0A840PZY8"/>
<name>A0A840PZY8_9PSEU</name>
<organism evidence="1 2">
    <name type="scientific">Saccharopolyspora phatthalungensis</name>
    <dbReference type="NCBI Taxonomy" id="664693"/>
    <lineage>
        <taxon>Bacteria</taxon>
        <taxon>Bacillati</taxon>
        <taxon>Actinomycetota</taxon>
        <taxon>Actinomycetes</taxon>
        <taxon>Pseudonocardiales</taxon>
        <taxon>Pseudonocardiaceae</taxon>
        <taxon>Saccharopolyspora</taxon>
    </lineage>
</organism>
<accession>A0A840PZY8</accession>
<evidence type="ECO:0000313" key="1">
    <source>
        <dbReference type="EMBL" id="MBB5153614.1"/>
    </source>
</evidence>
<dbReference type="RefSeq" id="WP_184724645.1">
    <property type="nucleotide sequence ID" value="NZ_JACHIW010000001.1"/>
</dbReference>
<gene>
    <name evidence="1" type="ORF">BJ970_001148</name>
</gene>